<gene>
    <name evidence="1" type="ORF">I3842_01G072500</name>
</gene>
<protein>
    <submittedName>
        <fullName evidence="1">Uncharacterized protein</fullName>
    </submittedName>
</protein>
<reference evidence="1" key="1">
    <citation type="submission" date="2021-01" db="EMBL/GenBank/DDBJ databases">
        <authorList>
            <person name="Lovell J.T."/>
            <person name="Bentley N."/>
            <person name="Bhattarai G."/>
            <person name="Jenkins J.W."/>
            <person name="Sreedasyam A."/>
            <person name="Alarcon Y."/>
            <person name="Bock C."/>
            <person name="Boston L."/>
            <person name="Carlson J."/>
            <person name="Cervantes K."/>
            <person name="Clermont K."/>
            <person name="Krom N."/>
            <person name="Kubenka K."/>
            <person name="Mamidi S."/>
            <person name="Mattison C."/>
            <person name="Monteros M."/>
            <person name="Pisani C."/>
            <person name="Plott C."/>
            <person name="Rajasekar S."/>
            <person name="Rhein H.S."/>
            <person name="Rohla C."/>
            <person name="Song M."/>
            <person name="Hilaire R.S."/>
            <person name="Shu S."/>
            <person name="Wells L."/>
            <person name="Wang X."/>
            <person name="Webber J."/>
            <person name="Heerema R.J."/>
            <person name="Klein P."/>
            <person name="Conner P."/>
            <person name="Grauke L."/>
            <person name="Grimwood J."/>
            <person name="Schmutz J."/>
            <person name="Randall J.J."/>
        </authorList>
    </citation>
    <scope>NUCLEOTIDE SEQUENCE</scope>
    <source>
        <tissue evidence="1">Leaf</tissue>
    </source>
</reference>
<evidence type="ECO:0000313" key="1">
    <source>
        <dbReference type="EMBL" id="KAG6730288.1"/>
    </source>
</evidence>
<evidence type="ECO:0000313" key="2">
    <source>
        <dbReference type="Proteomes" id="UP000811246"/>
    </source>
</evidence>
<organism evidence="1 2">
    <name type="scientific">Carya illinoinensis</name>
    <name type="common">Pecan</name>
    <dbReference type="NCBI Taxonomy" id="32201"/>
    <lineage>
        <taxon>Eukaryota</taxon>
        <taxon>Viridiplantae</taxon>
        <taxon>Streptophyta</taxon>
        <taxon>Embryophyta</taxon>
        <taxon>Tracheophyta</taxon>
        <taxon>Spermatophyta</taxon>
        <taxon>Magnoliopsida</taxon>
        <taxon>eudicotyledons</taxon>
        <taxon>Gunneridae</taxon>
        <taxon>Pentapetalae</taxon>
        <taxon>rosids</taxon>
        <taxon>fabids</taxon>
        <taxon>Fagales</taxon>
        <taxon>Juglandaceae</taxon>
        <taxon>Carya</taxon>
    </lineage>
</organism>
<dbReference type="Proteomes" id="UP000811246">
    <property type="component" value="Chromosome 1"/>
</dbReference>
<dbReference type="AlphaFoldDB" id="A0A922FXK6"/>
<name>A0A922FXK6_CARIL</name>
<proteinExistence type="predicted"/>
<dbReference type="EMBL" id="CM031825">
    <property type="protein sequence ID" value="KAG6730288.1"/>
    <property type="molecule type" value="Genomic_DNA"/>
</dbReference>
<sequence length="47" mass="5456">MKQKIKANHIYEAKLVKQTQYQWKGSCSLGSSVKKKAESTEEISRER</sequence>
<comment type="caution">
    <text evidence="1">The sequence shown here is derived from an EMBL/GenBank/DDBJ whole genome shotgun (WGS) entry which is preliminary data.</text>
</comment>
<accession>A0A922FXK6</accession>